<keyword evidence="2" id="KW-1185">Reference proteome</keyword>
<dbReference type="EMBL" id="KZ819732">
    <property type="protein sequence ID" value="PWN53284.1"/>
    <property type="molecule type" value="Genomic_DNA"/>
</dbReference>
<protein>
    <submittedName>
        <fullName evidence="1">Uncharacterized protein</fullName>
    </submittedName>
</protein>
<reference evidence="1 2" key="1">
    <citation type="journal article" date="2018" name="Mol. Biol. Evol.">
        <title>Broad Genomic Sampling Reveals a Smut Pathogenic Ancestry of the Fungal Clade Ustilaginomycotina.</title>
        <authorList>
            <person name="Kijpornyongpan T."/>
            <person name="Mondo S.J."/>
            <person name="Barry K."/>
            <person name="Sandor L."/>
            <person name="Lee J."/>
            <person name="Lipzen A."/>
            <person name="Pangilinan J."/>
            <person name="LaButti K."/>
            <person name="Hainaut M."/>
            <person name="Henrissat B."/>
            <person name="Grigoriev I.V."/>
            <person name="Spatafora J.W."/>
            <person name="Aime M.C."/>
        </authorList>
    </citation>
    <scope>NUCLEOTIDE SEQUENCE [LARGE SCALE GENOMIC DNA]</scope>
    <source>
        <strain evidence="1 2">SA 807</strain>
    </source>
</reference>
<organism evidence="1 2">
    <name type="scientific">Violaceomyces palustris</name>
    <dbReference type="NCBI Taxonomy" id="1673888"/>
    <lineage>
        <taxon>Eukaryota</taxon>
        <taxon>Fungi</taxon>
        <taxon>Dikarya</taxon>
        <taxon>Basidiomycota</taxon>
        <taxon>Ustilaginomycotina</taxon>
        <taxon>Ustilaginomycetes</taxon>
        <taxon>Violaceomycetales</taxon>
        <taxon>Violaceomycetaceae</taxon>
        <taxon>Violaceomyces</taxon>
    </lineage>
</organism>
<gene>
    <name evidence="1" type="ORF">IE53DRAFT_190151</name>
</gene>
<dbReference type="Proteomes" id="UP000245626">
    <property type="component" value="Unassembled WGS sequence"/>
</dbReference>
<name>A0ACD0P5H3_9BASI</name>
<evidence type="ECO:0000313" key="2">
    <source>
        <dbReference type="Proteomes" id="UP000245626"/>
    </source>
</evidence>
<sequence>MSSASASTPSGGASPGKARGHASHHGSSSRGSGSAGRGGDRGGARRRNFGGSLTATGPTTSSRKGKGRVHEQDEDSGTGVVPSSETSTHPDHDTQPSSNGRAEQATEPPPEADLCFICADPVKLYSVAPCDHKTCHICAVRLRALYKKKDCTFCKTPIESLIFTSSADKSFTDFQPSDIPYKDAKLSIHFETKEAMEETLILLRFNCPDTRCEVASGGWQDFKMHARRDHGRLTCDLCIRHKKIFAHEHTLHTQQSLSAHMSKEHRFCEYCREYFYDDDQLFVHMRERHEQCHICKARGGENRYQYFKDYHMLERHFKDAHYLCLSPDCLEKKFVVFESEMDFKSHQVSEHGSELSSRERREALRIEANFTYEDGGGDSSRGARSGGRRKGAKGGRANRDTDSGPEVSDPLGVSALASRSNVPGAGPASNTSRRAMFSGSLTPSSPAVGPSPGPSSSATADASTAERHAAYLNRVLSILKGSESKLNSFRASVKTYRASEMSAKDLVHTISSVVGDLDESAIVVNGLVDLLEDEEKKGDVLQAWNSLRVERTQFPSLVPASSSSNTQDAGIAQGKIRNVKKASASNNQVWANVERAASASSGHKAGKPSQIREHFPTLGRRTPAVGGPSIPGSAGHSLAARAATAQSGSTPWASGPAGKAPAVKSQVGVSSSPSPFVAHVTGSKSSGSKVNTNSASAFPSLPTNASQAAFLAHKKALLAKGKNKSPSSPSSSGTSTPWATASTPTSGRIDGLQDEPLAGLSEALAASRLSSTEASSEAGQGKKKKGKGVPLMSFGGVHRG</sequence>
<proteinExistence type="predicted"/>
<accession>A0ACD0P5H3</accession>
<evidence type="ECO:0000313" key="1">
    <source>
        <dbReference type="EMBL" id="PWN53284.1"/>
    </source>
</evidence>